<evidence type="ECO:0000313" key="4">
    <source>
        <dbReference type="EMBL" id="ACM29560.1"/>
    </source>
</evidence>
<dbReference type="InterPro" id="IPR051610">
    <property type="entry name" value="GPI/OXD"/>
</dbReference>
<dbReference type="AlphaFoldDB" id="B9JI18"/>
<evidence type="ECO:0000256" key="2">
    <source>
        <dbReference type="SAM" id="MobiDB-lite"/>
    </source>
</evidence>
<keyword evidence="1" id="KW-0479">Metal-binding</keyword>
<dbReference type="InterPro" id="IPR013096">
    <property type="entry name" value="Cupin_2"/>
</dbReference>
<dbReference type="Pfam" id="PF07883">
    <property type="entry name" value="Cupin_2"/>
    <property type="match status" value="1"/>
</dbReference>
<dbReference type="RefSeq" id="WP_012649854.1">
    <property type="nucleotide sequence ID" value="NC_011983.1"/>
</dbReference>
<sequence>MTAPERPSYIAHWQEIERPDNRRYDGYDELMSVGAAFGRRFGLSKLGIHHERLPPGRRTSFPHAESAEEEFVYVIEGEPDVWLDGHLHRLKPGDGVGFPSGTGIAHSFLNNTDDEVRLLVVGERHKPENRIVYPLHPERRQVIDDWWDDHPQRDLGSHDGLPDRLRSLKARPNDE</sequence>
<organism evidence="4 5">
    <name type="scientific">Rhizobium rhizogenes (strain K84 / ATCC BAA-868)</name>
    <name type="common">Agrobacterium radiobacter</name>
    <dbReference type="NCBI Taxonomy" id="311403"/>
    <lineage>
        <taxon>Bacteria</taxon>
        <taxon>Pseudomonadati</taxon>
        <taxon>Pseudomonadota</taxon>
        <taxon>Alphaproteobacteria</taxon>
        <taxon>Hyphomicrobiales</taxon>
        <taxon>Rhizobiaceae</taxon>
        <taxon>Rhizobium/Agrobacterium group</taxon>
        <taxon>Rhizobium</taxon>
    </lineage>
</organism>
<evidence type="ECO:0000256" key="1">
    <source>
        <dbReference type="ARBA" id="ARBA00022723"/>
    </source>
</evidence>
<dbReference type="KEGG" id="ara:Arad_8235"/>
<name>B9JI18_RHIR8</name>
<dbReference type="Gene3D" id="2.60.120.10">
    <property type="entry name" value="Jelly Rolls"/>
    <property type="match status" value="1"/>
</dbReference>
<evidence type="ECO:0000313" key="5">
    <source>
        <dbReference type="Proteomes" id="UP000001600"/>
    </source>
</evidence>
<feature type="region of interest" description="Disordered" evidence="2">
    <location>
        <begin position="153"/>
        <end position="175"/>
    </location>
</feature>
<dbReference type="CDD" id="cd02224">
    <property type="entry name" value="cupin_SPO2919-like"/>
    <property type="match status" value="1"/>
</dbReference>
<dbReference type="InterPro" id="IPR014710">
    <property type="entry name" value="RmlC-like_jellyroll"/>
</dbReference>
<dbReference type="PANTHER" id="PTHR35848:SF9">
    <property type="entry name" value="SLL1358 PROTEIN"/>
    <property type="match status" value="1"/>
</dbReference>
<proteinExistence type="predicted"/>
<dbReference type="eggNOG" id="COG3837">
    <property type="taxonomic scope" value="Bacteria"/>
</dbReference>
<feature type="domain" description="Cupin type-2" evidence="3">
    <location>
        <begin position="50"/>
        <end position="121"/>
    </location>
</feature>
<dbReference type="PANTHER" id="PTHR35848">
    <property type="entry name" value="OXALATE-BINDING PROTEIN"/>
    <property type="match status" value="1"/>
</dbReference>
<evidence type="ECO:0000259" key="3">
    <source>
        <dbReference type="Pfam" id="PF07883"/>
    </source>
</evidence>
<dbReference type="HOGENOM" id="CLU_135607_0_0_5"/>
<dbReference type="STRING" id="311403.Arad_8235"/>
<gene>
    <name evidence="4" type="ordered locus">Arad_8235</name>
</gene>
<dbReference type="GO" id="GO:0046872">
    <property type="term" value="F:metal ion binding"/>
    <property type="evidence" value="ECO:0007669"/>
    <property type="project" value="UniProtKB-KW"/>
</dbReference>
<dbReference type="SUPFAM" id="SSF51182">
    <property type="entry name" value="RmlC-like cupins"/>
    <property type="match status" value="1"/>
</dbReference>
<dbReference type="EMBL" id="CP000629">
    <property type="protein sequence ID" value="ACM29560.1"/>
    <property type="molecule type" value="Genomic_DNA"/>
</dbReference>
<accession>B9JI18</accession>
<dbReference type="Proteomes" id="UP000001600">
    <property type="component" value="Chromosome 2"/>
</dbReference>
<dbReference type="InterPro" id="IPR011051">
    <property type="entry name" value="RmlC_Cupin_sf"/>
</dbReference>
<reference evidence="4 5" key="1">
    <citation type="journal article" date="2009" name="J. Bacteriol.">
        <title>Genome sequences of three Agrobacterium biovars help elucidate the evolution of multichromosome genomes in bacteria.</title>
        <authorList>
            <person name="Slater S.C."/>
            <person name="Goldman B.S."/>
            <person name="Goodner B."/>
            <person name="Setubal J.C."/>
            <person name="Farrand S.K."/>
            <person name="Nester E.W."/>
            <person name="Burr T.J."/>
            <person name="Banta L."/>
            <person name="Dickerman A.W."/>
            <person name="Paulsen I."/>
            <person name="Otten L."/>
            <person name="Suen G."/>
            <person name="Welch R."/>
            <person name="Almeida N.F."/>
            <person name="Arnold F."/>
            <person name="Burton O.T."/>
            <person name="Du Z."/>
            <person name="Ewing A."/>
            <person name="Godsy E."/>
            <person name="Heisel S."/>
            <person name="Houmiel K.L."/>
            <person name="Jhaveri J."/>
            <person name="Lu J."/>
            <person name="Miller N.M."/>
            <person name="Norton S."/>
            <person name="Chen Q."/>
            <person name="Phoolcharoen W."/>
            <person name="Ohlin V."/>
            <person name="Ondrusek D."/>
            <person name="Pride N."/>
            <person name="Stricklin S.L."/>
            <person name="Sun J."/>
            <person name="Wheeler C."/>
            <person name="Wilson L."/>
            <person name="Zhu H."/>
            <person name="Wood D.W."/>
        </authorList>
    </citation>
    <scope>NUCLEOTIDE SEQUENCE [LARGE SCALE GENOMIC DNA]</scope>
    <source>
        <strain evidence="5">K84 / ATCC BAA-868</strain>
    </source>
</reference>
<protein>
    <submittedName>
        <fullName evidence="4">Transcriptional regulator protein</fullName>
    </submittedName>
</protein>